<dbReference type="InterPro" id="IPR003593">
    <property type="entry name" value="AAA+_ATPase"/>
</dbReference>
<keyword evidence="1" id="KW-0547">Nucleotide-binding</keyword>
<sequence>MNLLSAENLSRSYGERLLFSGLSFGINEGQKIALVARNGTGKTTLMDILAGKHPPDQGQVTCRKGLRIGYLEQEPALDPNLTVADTLFASDNETVQIIARYEKALANPEDQKGYQRAFEAMERAGAWDLETRFNQILSKLDLHQPDAGVGTLSGGQRRRLALAHILIDPPELLILDEPTNHLDLEMIEWLEEYFKQHIQTLFMVTHDRYFLDRVCNQILELDQGELHTYKGNYAYYLREKEAREALQEVTQQKTQGLYRKELEWMRRQPKARTTKSKARIDDFEALKKQAFQRRQEHQVELEINMERLGTKVVELHRVSKAFGDRVLFRDFSYHFKRGERIGLVGRNGSGKSTFLELVCGNLQPDTGKVVHGETLSIGYYTQAGLPPEPGRKVIDIIRDFGEYIPLKKGRQLSAQQLLERFLFDRKQQYDYVDKLSGGEKKRLFLCTVLIGNPNFLILDEPTNDLDILTLNVLENFLLDYPGTVLIVSHDRYFMDKITDHLFIFDGEGHITDFPGNYSEYRTHLLHKETRSGAATAQPTPAEKKGAAPEGRRGKLSYTQQRELKELEADIARLEGRKAELEELFINPELPGEELNELSRELSGVVGLLEEKTERWFELSAIEER</sequence>
<dbReference type="SMART" id="SM00382">
    <property type="entry name" value="AAA"/>
    <property type="match status" value="2"/>
</dbReference>
<dbReference type="Gene3D" id="1.10.287.380">
    <property type="entry name" value="Valyl-tRNA synthetase, C-terminal domain"/>
    <property type="match status" value="1"/>
</dbReference>
<dbReference type="InterPro" id="IPR032781">
    <property type="entry name" value="ABC_tran_Xtn"/>
</dbReference>
<dbReference type="Gene3D" id="3.40.50.300">
    <property type="entry name" value="P-loop containing nucleotide triphosphate hydrolases"/>
    <property type="match status" value="2"/>
</dbReference>
<dbReference type="InterPro" id="IPR037118">
    <property type="entry name" value="Val-tRNA_synth_C_sf"/>
</dbReference>
<evidence type="ECO:0000256" key="1">
    <source>
        <dbReference type="ARBA" id="ARBA00022741"/>
    </source>
</evidence>
<dbReference type="Pfam" id="PF12848">
    <property type="entry name" value="ABC_tran_Xtn"/>
    <property type="match status" value="1"/>
</dbReference>
<reference evidence="6 7" key="1">
    <citation type="submission" date="2022-06" db="EMBL/GenBank/DDBJ databases">
        <authorList>
            <person name="Xuan X."/>
        </authorList>
    </citation>
    <scope>NUCLEOTIDE SEQUENCE [LARGE SCALE GENOMIC DNA]</scope>
    <source>
        <strain evidence="6 7">2V75</strain>
    </source>
</reference>
<name>A0ABT1AVN8_9FLAO</name>
<keyword evidence="7" id="KW-1185">Reference proteome</keyword>
<gene>
    <name evidence="6" type="ORF">NG653_03895</name>
</gene>
<feature type="compositionally biased region" description="Basic and acidic residues" evidence="4">
    <location>
        <begin position="541"/>
        <end position="552"/>
    </location>
</feature>
<dbReference type="InterPro" id="IPR003439">
    <property type="entry name" value="ABC_transporter-like_ATP-bd"/>
</dbReference>
<dbReference type="InterPro" id="IPR051309">
    <property type="entry name" value="ABCF_ATPase"/>
</dbReference>
<dbReference type="Proteomes" id="UP001206312">
    <property type="component" value="Unassembled WGS sequence"/>
</dbReference>
<keyword evidence="3" id="KW-0175">Coiled coil</keyword>
<dbReference type="SUPFAM" id="SSF52540">
    <property type="entry name" value="P-loop containing nucleoside triphosphate hydrolases"/>
    <property type="match status" value="2"/>
</dbReference>
<dbReference type="InterPro" id="IPR017871">
    <property type="entry name" value="ABC_transporter-like_CS"/>
</dbReference>
<evidence type="ECO:0000256" key="2">
    <source>
        <dbReference type="ARBA" id="ARBA00022840"/>
    </source>
</evidence>
<evidence type="ECO:0000256" key="3">
    <source>
        <dbReference type="SAM" id="Coils"/>
    </source>
</evidence>
<evidence type="ECO:0000313" key="7">
    <source>
        <dbReference type="Proteomes" id="UP001206312"/>
    </source>
</evidence>
<protein>
    <submittedName>
        <fullName evidence="6">ABC-F family ATP-binding cassette domain-containing protein</fullName>
    </submittedName>
</protein>
<feature type="domain" description="ABC transporter" evidence="5">
    <location>
        <begin position="313"/>
        <end position="531"/>
    </location>
</feature>
<dbReference type="PROSITE" id="PS00211">
    <property type="entry name" value="ABC_TRANSPORTER_1"/>
    <property type="match status" value="1"/>
</dbReference>
<dbReference type="InterPro" id="IPR027417">
    <property type="entry name" value="P-loop_NTPase"/>
</dbReference>
<dbReference type="GO" id="GO:0005524">
    <property type="term" value="F:ATP binding"/>
    <property type="evidence" value="ECO:0007669"/>
    <property type="project" value="UniProtKB-KW"/>
</dbReference>
<feature type="domain" description="ABC transporter" evidence="5">
    <location>
        <begin position="4"/>
        <end position="248"/>
    </location>
</feature>
<dbReference type="PROSITE" id="PS50893">
    <property type="entry name" value="ABC_TRANSPORTER_2"/>
    <property type="match status" value="2"/>
</dbReference>
<dbReference type="RefSeq" id="WP_252740358.1">
    <property type="nucleotide sequence ID" value="NZ_JAMXIB010000002.1"/>
</dbReference>
<keyword evidence="2 6" id="KW-0067">ATP-binding</keyword>
<feature type="coiled-coil region" evidence="3">
    <location>
        <begin position="556"/>
        <end position="583"/>
    </location>
</feature>
<dbReference type="EMBL" id="JAMXIB010000002">
    <property type="protein sequence ID" value="MCO5723984.1"/>
    <property type="molecule type" value="Genomic_DNA"/>
</dbReference>
<dbReference type="CDD" id="cd03221">
    <property type="entry name" value="ABCF_EF-3"/>
    <property type="match status" value="2"/>
</dbReference>
<dbReference type="PANTHER" id="PTHR42855:SF1">
    <property type="entry name" value="ABC TRANSPORTER DOMAIN-CONTAINING PROTEIN"/>
    <property type="match status" value="1"/>
</dbReference>
<evidence type="ECO:0000313" key="6">
    <source>
        <dbReference type="EMBL" id="MCO5723984.1"/>
    </source>
</evidence>
<comment type="caution">
    <text evidence="6">The sequence shown here is derived from an EMBL/GenBank/DDBJ whole genome shotgun (WGS) entry which is preliminary data.</text>
</comment>
<organism evidence="6 7">
    <name type="scientific">Robiginitalea marina</name>
    <dbReference type="NCBI Taxonomy" id="2954105"/>
    <lineage>
        <taxon>Bacteria</taxon>
        <taxon>Pseudomonadati</taxon>
        <taxon>Bacteroidota</taxon>
        <taxon>Flavobacteriia</taxon>
        <taxon>Flavobacteriales</taxon>
        <taxon>Flavobacteriaceae</taxon>
        <taxon>Robiginitalea</taxon>
    </lineage>
</organism>
<feature type="region of interest" description="Disordered" evidence="4">
    <location>
        <begin position="529"/>
        <end position="556"/>
    </location>
</feature>
<dbReference type="Pfam" id="PF16326">
    <property type="entry name" value="ABC_tran_CTD"/>
    <property type="match status" value="1"/>
</dbReference>
<dbReference type="Pfam" id="PF00005">
    <property type="entry name" value="ABC_tran"/>
    <property type="match status" value="2"/>
</dbReference>
<accession>A0ABT1AVN8</accession>
<dbReference type="PANTHER" id="PTHR42855">
    <property type="entry name" value="ABC TRANSPORTER ATP-BINDING SUBUNIT"/>
    <property type="match status" value="1"/>
</dbReference>
<dbReference type="InterPro" id="IPR032524">
    <property type="entry name" value="ABC_tran_C"/>
</dbReference>
<evidence type="ECO:0000256" key="4">
    <source>
        <dbReference type="SAM" id="MobiDB-lite"/>
    </source>
</evidence>
<evidence type="ECO:0000259" key="5">
    <source>
        <dbReference type="PROSITE" id="PS50893"/>
    </source>
</evidence>
<proteinExistence type="predicted"/>